<comment type="caution">
    <text evidence="3">The sequence shown here is derived from an EMBL/GenBank/DDBJ whole genome shotgun (WGS) entry which is preliminary data.</text>
</comment>
<evidence type="ECO:0000259" key="2">
    <source>
        <dbReference type="Pfam" id="PF14737"/>
    </source>
</evidence>
<name>A0A084G833_PSEDA</name>
<dbReference type="HOGENOM" id="CLU_007974_0_1_1"/>
<dbReference type="AlphaFoldDB" id="A0A084G833"/>
<gene>
    <name evidence="3" type="ORF">SAPIO_CDS4390</name>
</gene>
<accession>A0A084G833</accession>
<reference evidence="3 4" key="1">
    <citation type="journal article" date="2014" name="Genome Announc.">
        <title>Draft genome sequence of the pathogenic fungus Scedosporium apiospermum.</title>
        <authorList>
            <person name="Vandeputte P."/>
            <person name="Ghamrawi S."/>
            <person name="Rechenmann M."/>
            <person name="Iltis A."/>
            <person name="Giraud S."/>
            <person name="Fleury M."/>
            <person name="Thornton C."/>
            <person name="Delhaes L."/>
            <person name="Meyer W."/>
            <person name="Papon N."/>
            <person name="Bouchara J.P."/>
        </authorList>
    </citation>
    <scope>NUCLEOTIDE SEQUENCE [LARGE SCALE GENOMIC DNA]</scope>
    <source>
        <strain evidence="3 4">IHEM 14462</strain>
    </source>
</reference>
<evidence type="ECO:0000256" key="1">
    <source>
        <dbReference type="SAM" id="MobiDB-lite"/>
    </source>
</evidence>
<dbReference type="OMA" id="KMCTEYT"/>
<keyword evidence="4" id="KW-1185">Reference proteome</keyword>
<dbReference type="VEuPathDB" id="FungiDB:SAPIO_CDS4390"/>
<feature type="domain" description="DUF4470" evidence="2">
    <location>
        <begin position="23"/>
        <end position="109"/>
    </location>
</feature>
<evidence type="ECO:0000313" key="3">
    <source>
        <dbReference type="EMBL" id="KEZ43495.1"/>
    </source>
</evidence>
<dbReference type="EMBL" id="JOWA01000092">
    <property type="protein sequence ID" value="KEZ43495.1"/>
    <property type="molecule type" value="Genomic_DNA"/>
</dbReference>
<feature type="compositionally biased region" description="Polar residues" evidence="1">
    <location>
        <begin position="14"/>
        <end position="30"/>
    </location>
</feature>
<dbReference type="InterPro" id="IPR027974">
    <property type="entry name" value="DUF4470"/>
</dbReference>
<organism evidence="3 4">
    <name type="scientific">Pseudallescheria apiosperma</name>
    <name type="common">Scedosporium apiospermum</name>
    <dbReference type="NCBI Taxonomy" id="563466"/>
    <lineage>
        <taxon>Eukaryota</taxon>
        <taxon>Fungi</taxon>
        <taxon>Dikarya</taxon>
        <taxon>Ascomycota</taxon>
        <taxon>Pezizomycotina</taxon>
        <taxon>Sordariomycetes</taxon>
        <taxon>Hypocreomycetidae</taxon>
        <taxon>Microascales</taxon>
        <taxon>Microascaceae</taxon>
        <taxon>Scedosporium</taxon>
    </lineage>
</organism>
<dbReference type="Pfam" id="PF14737">
    <property type="entry name" value="DUF4470"/>
    <property type="match status" value="1"/>
</dbReference>
<dbReference type="GeneID" id="27723462"/>
<sequence>MATPAHISSPASPPTFNNIQDSHRPATSLTRSVPQGIGNVEVLALGSSQLKNVLYTAYHEKGFPQRTAHITLVDSFELDIVVNAVFLTLVHDHGRQLQEADLEDLWQILSYASVSRKAHDKLVQHLKKLAAAAKSLSAWNESPYSKSVRFEDEPSRSILAAHINSVIPAVEADAKSERIVETPNLGQAKENDEINRYVASAAPLSQQARRDVWSSSQDFFATGTLSPASNDTLPNPLYFSGPKALYLPENPLVGFHLATAFTPLTELSPLRPLITDDESNKAPSSAKVCFTEWTHALAEALGQTLTLSLVYADPHSYLDSLQHLVLGGQDPSHYRTAYSSGPLQISSAAVREFDVIDAVHVTGNRLRIFLTLASASPLLKKQPWATVFTEFNIRMGEMRENPLEDILYGDTHSMCLFLGLSPPEIITNSSSTSIVDDVLLGVENGVALGNQTSPIYYRLSWKHNYAVSGEAFPNLLNMAVDHLFDFLMELDHKMYDLGQRHFENLRTRGPNGLYRIGLLAPFIQAASRHVDFSATDLCRKLLDQAPMEGRRAGISEELPELAIQLHTRGIYSAPYLVEPVSLTSEDDALTLPNVAAVNVVVDDYSQTQNFFEVAELDTKSILFEARVIHGPSKFDLFRDLQVISASALETSLSSNPLDFKENSLRIRTGPTKHTIFSFWVPTSILTSDDVEIELIGSPHPVVDTMYGITIARGRLSGSLAGSEPSFVVTPQLPTSTEDAIAFSRNPPVKQAAPPTKPQDAVDWQEPVSLQFVADDKVGTVVARQILHSEKGRRLLTEKAPITLRQSNPFSIDIVFGKKKDETIYTIQYPTTVTTVGSKTRIARKSGYVEVLAKYPTHGVTPALADLVFPSTLSPDAVPVPLNLPALNLDSLPALDLSDEAANKWITTLTSFQFSSRERGEREQANEKTGMTNSTRVNFKESLFSMFMTSTGLQGGQTGLFALNQPGEDGVHMLIFVSAVRLDCASNSVVLDAAVMPMTTDMLKNPEIEGFLLLLRTLEICSLDVDEDELKTWKKALPAFAERCRTWEHLPTCEYKAPNATIPLSLEKGGRVLCSCGKGEIPEHFLNLPGWRETASKYAVRMAISPAFACPLVERTVDFGPLMPRELDVVRWQCQKKDWKKHRFECKEAEEHKES</sequence>
<protein>
    <recommendedName>
        <fullName evidence="2">DUF4470 domain-containing protein</fullName>
    </recommendedName>
</protein>
<evidence type="ECO:0000313" key="4">
    <source>
        <dbReference type="Proteomes" id="UP000028545"/>
    </source>
</evidence>
<dbReference type="KEGG" id="sapo:SAPIO_CDS4390"/>
<dbReference type="OrthoDB" id="432970at2759"/>
<proteinExistence type="predicted"/>
<dbReference type="Proteomes" id="UP000028545">
    <property type="component" value="Unassembled WGS sequence"/>
</dbReference>
<dbReference type="RefSeq" id="XP_016643294.1">
    <property type="nucleotide sequence ID" value="XM_016786949.1"/>
</dbReference>
<feature type="region of interest" description="Disordered" evidence="1">
    <location>
        <begin position="1"/>
        <end position="30"/>
    </location>
</feature>